<accession>A0A4R3HPX3</accession>
<gene>
    <name evidence="3" type="ORF">EDC30_1142</name>
</gene>
<dbReference type="Pfam" id="PF09834">
    <property type="entry name" value="DUF2061"/>
    <property type="match status" value="2"/>
</dbReference>
<organism evidence="3 4">
    <name type="scientific">Paucimonas lemoignei</name>
    <name type="common">Pseudomonas lemoignei</name>
    <dbReference type="NCBI Taxonomy" id="29443"/>
    <lineage>
        <taxon>Bacteria</taxon>
        <taxon>Pseudomonadati</taxon>
        <taxon>Pseudomonadota</taxon>
        <taxon>Betaproteobacteria</taxon>
        <taxon>Burkholderiales</taxon>
        <taxon>Burkholderiaceae</taxon>
        <taxon>Paucimonas</taxon>
    </lineage>
</organism>
<dbReference type="EMBL" id="SLZQ01000014">
    <property type="protein sequence ID" value="TCS33976.1"/>
    <property type="molecule type" value="Genomic_DNA"/>
</dbReference>
<protein>
    <submittedName>
        <fullName evidence="3">Putative membrane protein</fullName>
    </submittedName>
</protein>
<evidence type="ECO:0000313" key="4">
    <source>
        <dbReference type="Proteomes" id="UP000295382"/>
    </source>
</evidence>
<dbReference type="InterPro" id="IPR018638">
    <property type="entry name" value="DUF2061_membrane"/>
</dbReference>
<evidence type="ECO:0000256" key="1">
    <source>
        <dbReference type="SAM" id="Phobius"/>
    </source>
</evidence>
<name>A0A4R3HPX3_PAULE</name>
<dbReference type="AlphaFoldDB" id="A0A4R3HPX3"/>
<feature type="domain" description="DUF2061" evidence="2">
    <location>
        <begin position="76"/>
        <end position="123"/>
    </location>
</feature>
<dbReference type="Proteomes" id="UP000295382">
    <property type="component" value="Unassembled WGS sequence"/>
</dbReference>
<reference evidence="3 4" key="1">
    <citation type="submission" date="2019-03" db="EMBL/GenBank/DDBJ databases">
        <title>Genomic Encyclopedia of Type Strains, Phase IV (KMG-IV): sequencing the most valuable type-strain genomes for metagenomic binning, comparative biology and taxonomic classification.</title>
        <authorList>
            <person name="Goeker M."/>
        </authorList>
    </citation>
    <scope>NUCLEOTIDE SEQUENCE [LARGE SCALE GENOMIC DNA]</scope>
    <source>
        <strain evidence="3 4">DSM 7445</strain>
    </source>
</reference>
<keyword evidence="4" id="KW-1185">Reference proteome</keyword>
<keyword evidence="1" id="KW-1133">Transmembrane helix</keyword>
<proteinExistence type="predicted"/>
<keyword evidence="1" id="KW-0812">Transmembrane</keyword>
<dbReference type="RefSeq" id="WP_132259966.1">
    <property type="nucleotide sequence ID" value="NZ_SLZQ01000014.1"/>
</dbReference>
<feature type="transmembrane region" description="Helical" evidence="1">
    <location>
        <begin position="16"/>
        <end position="47"/>
    </location>
</feature>
<feature type="domain" description="DUF2061" evidence="2">
    <location>
        <begin position="5"/>
        <end position="55"/>
    </location>
</feature>
<keyword evidence="1" id="KW-0472">Membrane</keyword>
<evidence type="ECO:0000313" key="3">
    <source>
        <dbReference type="EMBL" id="TCS33976.1"/>
    </source>
</evidence>
<comment type="caution">
    <text evidence="3">The sequence shown here is derived from an EMBL/GenBank/DDBJ whole genome shotgun (WGS) entry which is preliminary data.</text>
</comment>
<evidence type="ECO:0000259" key="2">
    <source>
        <dbReference type="Pfam" id="PF09834"/>
    </source>
</evidence>
<dbReference type="OrthoDB" id="9133582at2"/>
<sequence>MVIAAKKLSEMATHMAIAFTIMHVMTGSVAFGGLAALLEPAINVMLLPMHERIWNRMRSRSGMPKAGYMTIALQKLSQLGMHMTVAFAVMYWATGSMAFGGLAAVLEPICNVIVLPLHERLWSRLQAGLVTRATVTVAATAA</sequence>